<evidence type="ECO:0000256" key="3">
    <source>
        <dbReference type="ARBA" id="ARBA00022448"/>
    </source>
</evidence>
<keyword evidence="11" id="KW-0407">Ion channel</keyword>
<dbReference type="RefSeq" id="WP_210537466.1">
    <property type="nucleotide sequence ID" value="NZ_JAGKTC010000003.1"/>
</dbReference>
<evidence type="ECO:0000256" key="5">
    <source>
        <dbReference type="ARBA" id="ARBA00022692"/>
    </source>
</evidence>
<comment type="similarity">
    <text evidence="2">Belongs to the TMEM175 family.</text>
</comment>
<dbReference type="Proteomes" id="UP000673447">
    <property type="component" value="Unassembled WGS sequence"/>
</dbReference>
<reference evidence="14" key="1">
    <citation type="journal article" date="2016" name="Int. J. Syst. Evol. Microbiol.">
        <title>Pseudoxanthomonas helianthi sp. nov., isolated from roots of Jerusalem artichoke (Helianthus tuberosus).</title>
        <authorList>
            <person name="Kittiwongwattana C."/>
            <person name="Thawai C."/>
        </authorList>
    </citation>
    <scope>NUCLEOTIDE SEQUENCE</scope>
    <source>
        <strain evidence="14">110414</strain>
    </source>
</reference>
<dbReference type="GO" id="GO:0015252">
    <property type="term" value="F:proton channel activity"/>
    <property type="evidence" value="ECO:0007669"/>
    <property type="project" value="InterPro"/>
</dbReference>
<dbReference type="InterPro" id="IPR010617">
    <property type="entry name" value="TMEM175-like"/>
</dbReference>
<proteinExistence type="inferred from homology"/>
<comment type="caution">
    <text evidence="14">The sequence shown here is derived from an EMBL/GenBank/DDBJ whole genome shotgun (WGS) entry which is preliminary data.</text>
</comment>
<evidence type="ECO:0000256" key="4">
    <source>
        <dbReference type="ARBA" id="ARBA00022538"/>
    </source>
</evidence>
<reference evidence="14" key="2">
    <citation type="submission" date="2021-03" db="EMBL/GenBank/DDBJ databases">
        <authorList>
            <person name="Cao W."/>
        </authorList>
    </citation>
    <scope>NUCLEOTIDE SEQUENCE</scope>
    <source>
        <strain evidence="14">110414</strain>
    </source>
</reference>
<keyword evidence="7" id="KW-0630">Potassium</keyword>
<evidence type="ECO:0000256" key="11">
    <source>
        <dbReference type="ARBA" id="ARBA00023303"/>
    </source>
</evidence>
<dbReference type="GO" id="GO:0016020">
    <property type="term" value="C:membrane"/>
    <property type="evidence" value="ECO:0007669"/>
    <property type="project" value="UniProtKB-SubCell"/>
</dbReference>
<evidence type="ECO:0000256" key="9">
    <source>
        <dbReference type="ARBA" id="ARBA00023065"/>
    </source>
</evidence>
<keyword evidence="8 13" id="KW-1133">Transmembrane helix</keyword>
<evidence type="ECO:0000313" key="15">
    <source>
        <dbReference type="Proteomes" id="UP000673447"/>
    </source>
</evidence>
<keyword evidence="6" id="KW-0631">Potassium channel</keyword>
<keyword evidence="4" id="KW-0633">Potassium transport</keyword>
<comment type="subcellular location">
    <subcellularLocation>
        <location evidence="1">Membrane</location>
        <topology evidence="1">Multi-pass membrane protein</topology>
    </subcellularLocation>
</comment>
<evidence type="ECO:0000256" key="2">
    <source>
        <dbReference type="ARBA" id="ARBA00006920"/>
    </source>
</evidence>
<gene>
    <name evidence="14" type="ORF">J5837_14475</name>
</gene>
<organism evidence="14 15">
    <name type="scientific">Pseudoxanthomonas helianthi</name>
    <dbReference type="NCBI Taxonomy" id="1453541"/>
    <lineage>
        <taxon>Bacteria</taxon>
        <taxon>Pseudomonadati</taxon>
        <taxon>Pseudomonadota</taxon>
        <taxon>Gammaproteobacteria</taxon>
        <taxon>Lysobacterales</taxon>
        <taxon>Lysobacteraceae</taxon>
        <taxon>Pseudoxanthomonas</taxon>
    </lineage>
</organism>
<evidence type="ECO:0000256" key="10">
    <source>
        <dbReference type="ARBA" id="ARBA00023136"/>
    </source>
</evidence>
<feature type="transmembrane region" description="Helical" evidence="13">
    <location>
        <begin position="61"/>
        <end position="80"/>
    </location>
</feature>
<keyword evidence="9" id="KW-0406">Ion transport</keyword>
<evidence type="ECO:0000256" key="8">
    <source>
        <dbReference type="ARBA" id="ARBA00022989"/>
    </source>
</evidence>
<accession>A0A940X8L4</accession>
<feature type="transmembrane region" description="Helical" evidence="13">
    <location>
        <begin position="167"/>
        <end position="186"/>
    </location>
</feature>
<dbReference type="Pfam" id="PF06736">
    <property type="entry name" value="TMEM175"/>
    <property type="match status" value="1"/>
</dbReference>
<comment type="catalytic activity">
    <reaction evidence="12">
        <text>K(+)(in) = K(+)(out)</text>
        <dbReference type="Rhea" id="RHEA:29463"/>
        <dbReference type="ChEBI" id="CHEBI:29103"/>
    </reaction>
</comment>
<evidence type="ECO:0000256" key="13">
    <source>
        <dbReference type="SAM" id="Phobius"/>
    </source>
</evidence>
<dbReference type="EMBL" id="JAGKTC010000003">
    <property type="protein sequence ID" value="MBP3985615.1"/>
    <property type="molecule type" value="Genomic_DNA"/>
</dbReference>
<dbReference type="AlphaFoldDB" id="A0A940X8L4"/>
<keyword evidence="10 13" id="KW-0472">Membrane</keyword>
<evidence type="ECO:0000256" key="7">
    <source>
        <dbReference type="ARBA" id="ARBA00022958"/>
    </source>
</evidence>
<dbReference type="GO" id="GO:0005267">
    <property type="term" value="F:potassium channel activity"/>
    <property type="evidence" value="ECO:0007669"/>
    <property type="project" value="UniProtKB-KW"/>
</dbReference>
<evidence type="ECO:0000313" key="14">
    <source>
        <dbReference type="EMBL" id="MBP3985615.1"/>
    </source>
</evidence>
<protein>
    <submittedName>
        <fullName evidence="14">DUF1211 domain-containing protein</fullName>
    </submittedName>
</protein>
<feature type="transmembrane region" description="Helical" evidence="13">
    <location>
        <begin position="129"/>
        <end position="146"/>
    </location>
</feature>
<keyword evidence="3" id="KW-0813">Transport</keyword>
<feature type="transmembrane region" description="Helical" evidence="13">
    <location>
        <begin position="22"/>
        <end position="41"/>
    </location>
</feature>
<name>A0A940X8L4_9GAMM</name>
<keyword evidence="5 13" id="KW-0812">Transmembrane</keyword>
<feature type="transmembrane region" description="Helical" evidence="13">
    <location>
        <begin position="92"/>
        <end position="117"/>
    </location>
</feature>
<keyword evidence="15" id="KW-1185">Reference proteome</keyword>
<evidence type="ECO:0000256" key="1">
    <source>
        <dbReference type="ARBA" id="ARBA00004141"/>
    </source>
</evidence>
<sequence length="223" mass="24768">MSGGERVDGANARPDVFPHDRVVFFSDAVFAIAITLLAIELKPPSEEVIARVGAGQGWGELVPLFIAFFISFMVVGQFWLGHMQTWKYVTRVTGKLVWCSIFQLMFVALMPFATVLYSEAFRAHGPGRFAFYSVVLTGISFFAWLMRKIVVRQEGLVEKLGPTEARWMQVRGLISLLVFAVSIPLAFVLPTWMGGIIFALIFPLIALAKRIFHRVPVPAGSSA</sequence>
<evidence type="ECO:0000256" key="6">
    <source>
        <dbReference type="ARBA" id="ARBA00022826"/>
    </source>
</evidence>
<evidence type="ECO:0000256" key="12">
    <source>
        <dbReference type="ARBA" id="ARBA00034430"/>
    </source>
</evidence>